<protein>
    <submittedName>
        <fullName evidence="1">Uncharacterized protein</fullName>
    </submittedName>
</protein>
<organism evidence="1 2">
    <name type="scientific">Megaselia scalaris</name>
    <name type="common">Humpbacked fly</name>
    <name type="synonym">Phora scalaris</name>
    <dbReference type="NCBI Taxonomy" id="36166"/>
    <lineage>
        <taxon>Eukaryota</taxon>
        <taxon>Metazoa</taxon>
        <taxon>Ecdysozoa</taxon>
        <taxon>Arthropoda</taxon>
        <taxon>Hexapoda</taxon>
        <taxon>Insecta</taxon>
        <taxon>Pterygota</taxon>
        <taxon>Neoptera</taxon>
        <taxon>Endopterygota</taxon>
        <taxon>Diptera</taxon>
        <taxon>Brachycera</taxon>
        <taxon>Muscomorpha</taxon>
        <taxon>Platypezoidea</taxon>
        <taxon>Phoridae</taxon>
        <taxon>Megaseliini</taxon>
        <taxon>Megaselia</taxon>
    </lineage>
</organism>
<dbReference type="STRING" id="36166.T1GNH7"/>
<evidence type="ECO:0000313" key="1">
    <source>
        <dbReference type="EnsemblMetazoa" id="MESCA005128-PA"/>
    </source>
</evidence>
<dbReference type="PANTHER" id="PTHR31912:SF34">
    <property type="entry name" value="NOTOCHORD-RELATED PROTEIN"/>
    <property type="match status" value="1"/>
</dbReference>
<proteinExistence type="predicted"/>
<keyword evidence="2" id="KW-1185">Reference proteome</keyword>
<dbReference type="OMA" id="QCSIRED"/>
<reference evidence="2" key="1">
    <citation type="submission" date="2013-02" db="EMBL/GenBank/DDBJ databases">
        <authorList>
            <person name="Hughes D."/>
        </authorList>
    </citation>
    <scope>NUCLEOTIDE SEQUENCE</scope>
    <source>
        <strain>Durham</strain>
        <strain evidence="2">NC isolate 2 -- Noor lab</strain>
    </source>
</reference>
<accession>T1GNH7</accession>
<dbReference type="Proteomes" id="UP000015102">
    <property type="component" value="Unassembled WGS sequence"/>
</dbReference>
<name>T1GNH7_MEGSC</name>
<dbReference type="AlphaFoldDB" id="T1GNH7"/>
<dbReference type="HOGENOM" id="CLU_020243_3_1_1"/>
<dbReference type="EnsemblMetazoa" id="MESCA005128-RA">
    <property type="protein sequence ID" value="MESCA005128-PA"/>
    <property type="gene ID" value="MESCA005128"/>
</dbReference>
<dbReference type="PANTHER" id="PTHR31912">
    <property type="entry name" value="IP13529P"/>
    <property type="match status" value="1"/>
</dbReference>
<dbReference type="EMBL" id="CAQQ02083281">
    <property type="status" value="NOT_ANNOTATED_CDS"/>
    <property type="molecule type" value="Genomic_DNA"/>
</dbReference>
<sequence>MDHVHSAPTRQQQFLFHSNSPLRNALKNYKQIIENDTGLREHFIQGDLWKRKLTFFQKDDIVLPFFWFADGYGINNPLGTKSASIESTYFVFPTLNRSQALQNILSAAFIKSKDLKRFGTERCLIHLVKEFNRLSCEGIDFNINDSKVNVKFQLGLLLGDNMGINTYFNLNSHSSNYFCRFCKLSSRETQCSIREDPNSLRTIENYLIEAEDKNSSTSAVKDNSVCNQIQNFHVTENMHVDEMHDWLEGYFDLQMLNNRINTFSYGSREIGNRSTHEITSNHLNSKKLKMTARQMWCFNLAELIARLNSNFISLFQDNLKPKFHYLTHYPRIIKESGPPRFYSSLRFESKHVFNKEYCNSITSRKNILLSLCIKSQLNFAYYLKFTPKLKKISWKKNHKIKSNYKILDEQSLQSLKIVNFNGTEYKISNYIPGAQKNNNQFLFEIKEIVISSEENVYIIANKIGKLVLDSQYNCHQVLETPTETVFMNINNFSLPIDTHKVNCSTYIFHLKPMEKLNFNIQKKWIQPLYTL</sequence>
<dbReference type="EMBL" id="CAQQ02083280">
    <property type="status" value="NOT_ANNOTATED_CDS"/>
    <property type="molecule type" value="Genomic_DNA"/>
</dbReference>
<evidence type="ECO:0000313" key="2">
    <source>
        <dbReference type="Proteomes" id="UP000015102"/>
    </source>
</evidence>
<reference evidence="1" key="2">
    <citation type="submission" date="2015-06" db="UniProtKB">
        <authorList>
            <consortium name="EnsemblMetazoa"/>
        </authorList>
    </citation>
    <scope>IDENTIFICATION</scope>
</reference>